<dbReference type="GO" id="GO:0051743">
    <property type="term" value="F:red chlorophyll catabolite reductase activity"/>
    <property type="evidence" value="ECO:0007669"/>
    <property type="project" value="InterPro"/>
</dbReference>
<dbReference type="Gene3D" id="3.40.1500.20">
    <property type="match status" value="1"/>
</dbReference>
<dbReference type="Proteomes" id="UP001372338">
    <property type="component" value="Unassembled WGS sequence"/>
</dbReference>
<accession>A0AAN9FKN3</accession>
<dbReference type="Pfam" id="PF06405">
    <property type="entry name" value="RCC_reductase"/>
    <property type="match status" value="1"/>
</dbReference>
<proteinExistence type="predicted"/>
<organism evidence="1 2">
    <name type="scientific">Crotalaria pallida</name>
    <name type="common">Smooth rattlebox</name>
    <name type="synonym">Crotalaria striata</name>
    <dbReference type="NCBI Taxonomy" id="3830"/>
    <lineage>
        <taxon>Eukaryota</taxon>
        <taxon>Viridiplantae</taxon>
        <taxon>Streptophyta</taxon>
        <taxon>Embryophyta</taxon>
        <taxon>Tracheophyta</taxon>
        <taxon>Spermatophyta</taxon>
        <taxon>Magnoliopsida</taxon>
        <taxon>eudicotyledons</taxon>
        <taxon>Gunneridae</taxon>
        <taxon>Pentapetalae</taxon>
        <taxon>rosids</taxon>
        <taxon>fabids</taxon>
        <taxon>Fabales</taxon>
        <taxon>Fabaceae</taxon>
        <taxon>Papilionoideae</taxon>
        <taxon>50 kb inversion clade</taxon>
        <taxon>genistoids sensu lato</taxon>
        <taxon>core genistoids</taxon>
        <taxon>Crotalarieae</taxon>
        <taxon>Crotalaria</taxon>
    </lineage>
</organism>
<dbReference type="EMBL" id="JAYWIO010000003">
    <property type="protein sequence ID" value="KAK7276981.1"/>
    <property type="molecule type" value="Genomic_DNA"/>
</dbReference>
<dbReference type="AlphaFoldDB" id="A0AAN9FKN3"/>
<keyword evidence="2" id="KW-1185">Reference proteome</keyword>
<reference evidence="1 2" key="1">
    <citation type="submission" date="2024-01" db="EMBL/GenBank/DDBJ databases">
        <title>The genomes of 5 underutilized Papilionoideae crops provide insights into root nodulation and disease resistanc.</title>
        <authorList>
            <person name="Yuan L."/>
        </authorList>
    </citation>
    <scope>NUCLEOTIDE SEQUENCE [LARGE SCALE GENOMIC DNA]</scope>
    <source>
        <strain evidence="1">ZHUSHIDOU_FW_LH</strain>
        <tissue evidence="1">Leaf</tissue>
    </source>
</reference>
<dbReference type="InterPro" id="IPR009439">
    <property type="entry name" value="RCC_reductase"/>
</dbReference>
<dbReference type="GO" id="GO:0009507">
    <property type="term" value="C:chloroplast"/>
    <property type="evidence" value="ECO:0007669"/>
    <property type="project" value="TreeGrafter"/>
</dbReference>
<gene>
    <name evidence="1" type="ORF">RIF29_18130</name>
</gene>
<dbReference type="PANTHER" id="PTHR34685:SF2">
    <property type="entry name" value="RED CHLOROPHYLL CATABOLITE REDUCTASE, CHLOROPLASTIC"/>
    <property type="match status" value="1"/>
</dbReference>
<evidence type="ECO:0000313" key="2">
    <source>
        <dbReference type="Proteomes" id="UP001372338"/>
    </source>
</evidence>
<protein>
    <recommendedName>
        <fullName evidence="3">Red chlorophyll catabolite reductase</fullName>
    </recommendedName>
</protein>
<evidence type="ECO:0008006" key="3">
    <source>
        <dbReference type="Google" id="ProtNLM"/>
    </source>
</evidence>
<dbReference type="GO" id="GO:0015996">
    <property type="term" value="P:chlorophyll catabolic process"/>
    <property type="evidence" value="ECO:0007669"/>
    <property type="project" value="TreeGrafter"/>
</dbReference>
<evidence type="ECO:0000313" key="1">
    <source>
        <dbReference type="EMBL" id="KAK7276981.1"/>
    </source>
</evidence>
<name>A0AAN9FKN3_CROPI</name>
<dbReference type="PANTHER" id="PTHR34685">
    <property type="entry name" value="RED CHLOROPHYLL CATABOLITE REDUCTASE, CHLOROPLASTIC"/>
    <property type="match status" value="1"/>
</dbReference>
<sequence length="316" mass="35633">MKVMLCTYFLHPPVSVSISSSSSFPSSSRSSLKLSVCCSAMEDESGRSSKFKEYPFVSVPHKSLMLDLVSTLENRLQSQLLPSTLPPYVQHCQNTTSTNQASLHFRAGHPDSSIDFIWGAWVHSELPTGGALDITSLFGYLNSSNDAPNFVFDMIRHSPTVLVFILDLSPRKDLVLWPDDLKTFYEDTQLDKHRQALATLPEVQPYISPSLYMRTLSSPTTIMVRIQTENDGGERMEEIIKNHLDPISKQVLGIWLDHCAFAKREVGDAERGYLKKRDGLIRNKSFEIDLESSLLLWFGPEVANPVLEVIKEYFTV</sequence>
<comment type="caution">
    <text evidence="1">The sequence shown here is derived from an EMBL/GenBank/DDBJ whole genome shotgun (WGS) entry which is preliminary data.</text>
</comment>